<evidence type="ECO:0000313" key="1">
    <source>
        <dbReference type="EMBL" id="KAJ4441735.1"/>
    </source>
</evidence>
<dbReference type="EMBL" id="JAJSOF020000015">
    <property type="protein sequence ID" value="KAJ4441735.1"/>
    <property type="molecule type" value="Genomic_DNA"/>
</dbReference>
<keyword evidence="2" id="KW-1185">Reference proteome</keyword>
<protein>
    <submittedName>
        <fullName evidence="1">Uncharacterized protein</fullName>
    </submittedName>
</protein>
<gene>
    <name evidence="1" type="ORF">ANN_11593</name>
</gene>
<organism evidence="1 2">
    <name type="scientific">Periplaneta americana</name>
    <name type="common">American cockroach</name>
    <name type="synonym">Blatta americana</name>
    <dbReference type="NCBI Taxonomy" id="6978"/>
    <lineage>
        <taxon>Eukaryota</taxon>
        <taxon>Metazoa</taxon>
        <taxon>Ecdysozoa</taxon>
        <taxon>Arthropoda</taxon>
        <taxon>Hexapoda</taxon>
        <taxon>Insecta</taxon>
        <taxon>Pterygota</taxon>
        <taxon>Neoptera</taxon>
        <taxon>Polyneoptera</taxon>
        <taxon>Dictyoptera</taxon>
        <taxon>Blattodea</taxon>
        <taxon>Blattoidea</taxon>
        <taxon>Blattidae</taxon>
        <taxon>Blattinae</taxon>
        <taxon>Periplaneta</taxon>
    </lineage>
</organism>
<sequence length="141" mass="17098">MSGKEEKVKDEEKEQEKERKEKKKQLYFLVCNENKYAKAFVIYNEIINYTTWYAMKINMERYDDEKFDFCISHLVSYTRSNETFIRGFRNWTDSPFPSLINSGAHLHSSLRYTSKMYYEENEKRVVTLLDTSKMSYEENEK</sequence>
<evidence type="ECO:0000313" key="2">
    <source>
        <dbReference type="Proteomes" id="UP001148838"/>
    </source>
</evidence>
<comment type="caution">
    <text evidence="1">The sequence shown here is derived from an EMBL/GenBank/DDBJ whole genome shotgun (WGS) entry which is preliminary data.</text>
</comment>
<reference evidence="1 2" key="1">
    <citation type="journal article" date="2022" name="Allergy">
        <title>Genome assembly and annotation of Periplaneta americana reveal a comprehensive cockroach allergen profile.</title>
        <authorList>
            <person name="Wang L."/>
            <person name="Xiong Q."/>
            <person name="Saelim N."/>
            <person name="Wang L."/>
            <person name="Nong W."/>
            <person name="Wan A.T."/>
            <person name="Shi M."/>
            <person name="Liu X."/>
            <person name="Cao Q."/>
            <person name="Hui J.H.L."/>
            <person name="Sookrung N."/>
            <person name="Leung T.F."/>
            <person name="Tungtrongchitr A."/>
            <person name="Tsui S.K.W."/>
        </authorList>
    </citation>
    <scope>NUCLEOTIDE SEQUENCE [LARGE SCALE GENOMIC DNA]</scope>
    <source>
        <strain evidence="1">PWHHKU_190912</strain>
    </source>
</reference>
<proteinExistence type="predicted"/>
<accession>A0ABQ8T7R4</accession>
<name>A0ABQ8T7R4_PERAM</name>
<dbReference type="Proteomes" id="UP001148838">
    <property type="component" value="Unassembled WGS sequence"/>
</dbReference>